<evidence type="ECO:0008006" key="3">
    <source>
        <dbReference type="Google" id="ProtNLM"/>
    </source>
</evidence>
<dbReference type="InterPro" id="IPR016181">
    <property type="entry name" value="Acyl_CoA_acyltransferase"/>
</dbReference>
<dbReference type="RefSeq" id="WP_120793828.1">
    <property type="nucleotide sequence ID" value="NZ_BLKX01000001.1"/>
</dbReference>
<accession>A0ABQ1CAB1</accession>
<dbReference type="SUPFAM" id="SSF55729">
    <property type="entry name" value="Acyl-CoA N-acyltransferases (Nat)"/>
    <property type="match status" value="1"/>
</dbReference>
<gene>
    <name evidence="1" type="ORF">MPRG_44230</name>
</gene>
<protein>
    <recommendedName>
        <fullName evidence="3">GNAT family N-acetyltransferase</fullName>
    </recommendedName>
</protein>
<comment type="caution">
    <text evidence="1">The sequence shown here is derived from an EMBL/GenBank/DDBJ whole genome shotgun (WGS) entry which is preliminary data.</text>
</comment>
<keyword evidence="2" id="KW-1185">Reference proteome</keyword>
<reference evidence="1 2" key="1">
    <citation type="journal article" date="2019" name="Emerg. Microbes Infect.">
        <title>Comprehensive subspecies identification of 175 nontuberculous mycobacteria species based on 7547 genomic profiles.</title>
        <authorList>
            <person name="Matsumoto Y."/>
            <person name="Kinjo T."/>
            <person name="Motooka D."/>
            <person name="Nabeya D."/>
            <person name="Jung N."/>
            <person name="Uechi K."/>
            <person name="Horii T."/>
            <person name="Iida T."/>
            <person name="Fujita J."/>
            <person name="Nakamura S."/>
        </authorList>
    </citation>
    <scope>NUCLEOTIDE SEQUENCE [LARGE SCALE GENOMIC DNA]</scope>
    <source>
        <strain evidence="1 2">JCM 18565</strain>
    </source>
</reference>
<dbReference type="CDD" id="cd04301">
    <property type="entry name" value="NAT_SF"/>
    <property type="match status" value="1"/>
</dbReference>
<organism evidence="1 2">
    <name type="scientific">Mycobacterium paragordonae</name>
    <dbReference type="NCBI Taxonomy" id="1389713"/>
    <lineage>
        <taxon>Bacteria</taxon>
        <taxon>Bacillati</taxon>
        <taxon>Actinomycetota</taxon>
        <taxon>Actinomycetes</taxon>
        <taxon>Mycobacteriales</taxon>
        <taxon>Mycobacteriaceae</taxon>
        <taxon>Mycobacterium</taxon>
    </lineage>
</organism>
<dbReference type="EMBL" id="BLKX01000001">
    <property type="protein sequence ID" value="GFG81147.1"/>
    <property type="molecule type" value="Genomic_DNA"/>
</dbReference>
<proteinExistence type="predicted"/>
<name>A0ABQ1CAB1_9MYCO</name>
<dbReference type="Proteomes" id="UP000465240">
    <property type="component" value="Unassembled WGS sequence"/>
</dbReference>
<evidence type="ECO:0000313" key="2">
    <source>
        <dbReference type="Proteomes" id="UP000465240"/>
    </source>
</evidence>
<evidence type="ECO:0000313" key="1">
    <source>
        <dbReference type="EMBL" id="GFG81147.1"/>
    </source>
</evidence>
<sequence length="250" mass="27793">MSPPGRQAYRQLPRGSRKAESKYADRLDHIVDTLALPPHNTTPVIELADDLSGVYGPFAVEWTGSAGYYQEATIDGVVCDGPAAVVGQSTRTFARDGYDYLIVSNDYLALRPAAQGRGFATALYDELEIYYRRSEVDVIKVHAALQNGGYAWARRGFDWDPRELWASFSDIRARISELIDDHTVAEEDKRVLSRIADRLDENDPGQDWPTPNELARLSGKDPDLGRTLMAGSNWYGVFPLSDKGLSYGTD</sequence>